<reference evidence="3" key="1">
    <citation type="submission" date="2020-01" db="EMBL/GenBank/DDBJ databases">
        <authorList>
            <person name="Mishra B."/>
        </authorList>
    </citation>
    <scope>NUCLEOTIDE SEQUENCE [LARGE SCALE GENOMIC DNA]</scope>
</reference>
<feature type="region of interest" description="Disordered" evidence="1">
    <location>
        <begin position="74"/>
        <end position="106"/>
    </location>
</feature>
<dbReference type="AlphaFoldDB" id="A0A6D2JRI1"/>
<evidence type="ECO:0000256" key="1">
    <source>
        <dbReference type="SAM" id="MobiDB-lite"/>
    </source>
</evidence>
<name>A0A6D2JRI1_9BRAS</name>
<dbReference type="InterPro" id="IPR013103">
    <property type="entry name" value="RVT_2"/>
</dbReference>
<proteinExistence type="predicted"/>
<accession>A0A6D2JRI1</accession>
<sequence>MTLQNATDNAYGTWTPEPPITSRLSQPMFADPLKVRLDIFNVIMAVNSTISNSETTLLPPPSIPILLPPIIKPSYPPPSTTPTSPNLPPSSTPSNVPPAPPQPSHPMITRSKLGITKPHQCLCLHTTTVSPLPKSHIEAAKDPNWNPAMGDEYSALINMGTWSLVPRPKSAKVVCSLWNYRHKFDAGGKLARHKARLLANGKSQQSGVDCDDRFSPVVKPGTIHAVLDVATAKNWPLRQLDVKNTFLHGDLKETVYMHQLPGFKDPTKPDHVCLLHKSLYGLKQAPRA</sequence>
<dbReference type="InterPro" id="IPR043502">
    <property type="entry name" value="DNA/RNA_pol_sf"/>
</dbReference>
<feature type="compositionally biased region" description="Pro residues" evidence="1">
    <location>
        <begin position="74"/>
        <end position="104"/>
    </location>
</feature>
<evidence type="ECO:0000259" key="2">
    <source>
        <dbReference type="Pfam" id="PF07727"/>
    </source>
</evidence>
<gene>
    <name evidence="3" type="ORF">MERR_LOCUS30855</name>
</gene>
<dbReference type="Pfam" id="PF07727">
    <property type="entry name" value="RVT_2"/>
    <property type="match status" value="1"/>
</dbReference>
<dbReference type="SUPFAM" id="SSF56672">
    <property type="entry name" value="DNA/RNA polymerases"/>
    <property type="match status" value="1"/>
</dbReference>
<evidence type="ECO:0000313" key="3">
    <source>
        <dbReference type="EMBL" id="CAA7043620.1"/>
    </source>
</evidence>
<protein>
    <recommendedName>
        <fullName evidence="2">Reverse transcriptase Ty1/copia-type domain-containing protein</fullName>
    </recommendedName>
</protein>
<dbReference type="Proteomes" id="UP000467841">
    <property type="component" value="Unassembled WGS sequence"/>
</dbReference>
<comment type="caution">
    <text evidence="3">The sequence shown here is derived from an EMBL/GenBank/DDBJ whole genome shotgun (WGS) entry which is preliminary data.</text>
</comment>
<evidence type="ECO:0000313" key="4">
    <source>
        <dbReference type="Proteomes" id="UP000467841"/>
    </source>
</evidence>
<dbReference type="OrthoDB" id="7473114at2759"/>
<dbReference type="EMBL" id="CACVBM020001285">
    <property type="protein sequence ID" value="CAA7043620.1"/>
    <property type="molecule type" value="Genomic_DNA"/>
</dbReference>
<feature type="domain" description="Reverse transcriptase Ty1/copia-type" evidence="2">
    <location>
        <begin position="161"/>
        <end position="287"/>
    </location>
</feature>
<organism evidence="3 4">
    <name type="scientific">Microthlaspi erraticum</name>
    <dbReference type="NCBI Taxonomy" id="1685480"/>
    <lineage>
        <taxon>Eukaryota</taxon>
        <taxon>Viridiplantae</taxon>
        <taxon>Streptophyta</taxon>
        <taxon>Embryophyta</taxon>
        <taxon>Tracheophyta</taxon>
        <taxon>Spermatophyta</taxon>
        <taxon>Magnoliopsida</taxon>
        <taxon>eudicotyledons</taxon>
        <taxon>Gunneridae</taxon>
        <taxon>Pentapetalae</taxon>
        <taxon>rosids</taxon>
        <taxon>malvids</taxon>
        <taxon>Brassicales</taxon>
        <taxon>Brassicaceae</taxon>
        <taxon>Coluteocarpeae</taxon>
        <taxon>Microthlaspi</taxon>
    </lineage>
</organism>
<keyword evidence="4" id="KW-1185">Reference proteome</keyword>